<evidence type="ECO:0000256" key="10">
    <source>
        <dbReference type="ARBA" id="ARBA00023136"/>
    </source>
</evidence>
<dbReference type="InterPro" id="IPR037185">
    <property type="entry name" value="EmrE-like"/>
</dbReference>
<feature type="transmembrane region" description="Helical" evidence="11">
    <location>
        <begin position="35"/>
        <end position="53"/>
    </location>
</feature>
<dbReference type="Pfam" id="PF00892">
    <property type="entry name" value="EamA"/>
    <property type="match status" value="1"/>
</dbReference>
<evidence type="ECO:0000256" key="1">
    <source>
        <dbReference type="ARBA" id="ARBA00004651"/>
    </source>
</evidence>
<feature type="transmembrane region" description="Helical" evidence="11">
    <location>
        <begin position="206"/>
        <end position="226"/>
    </location>
</feature>
<keyword evidence="10 11" id="KW-0472">Membrane</keyword>
<evidence type="ECO:0000259" key="12">
    <source>
        <dbReference type="Pfam" id="PF00892"/>
    </source>
</evidence>
<feature type="transmembrane region" description="Helical" evidence="11">
    <location>
        <begin position="87"/>
        <end position="106"/>
    </location>
</feature>
<evidence type="ECO:0000256" key="4">
    <source>
        <dbReference type="ARBA" id="ARBA00022519"/>
    </source>
</evidence>
<dbReference type="RefSeq" id="WP_163653653.1">
    <property type="nucleotide sequence ID" value="NZ_JAAGRN010000004.1"/>
</dbReference>
<keyword evidence="2" id="KW-1003">Cell membrane</keyword>
<dbReference type="AlphaFoldDB" id="A0A6B2QWQ7"/>
<feature type="domain" description="EamA" evidence="12">
    <location>
        <begin position="142"/>
        <end position="276"/>
    </location>
</feature>
<dbReference type="GO" id="GO:0009103">
    <property type="term" value="P:lipopolysaccharide biosynthetic process"/>
    <property type="evidence" value="ECO:0007669"/>
    <property type="project" value="UniProtKB-KW"/>
</dbReference>
<dbReference type="EMBL" id="JAAGRN010000004">
    <property type="protein sequence ID" value="NDY83076.1"/>
    <property type="molecule type" value="Genomic_DNA"/>
</dbReference>
<feature type="transmembrane region" description="Helical" evidence="11">
    <location>
        <begin position="6"/>
        <end position="23"/>
    </location>
</feature>
<dbReference type="GO" id="GO:0005886">
    <property type="term" value="C:plasma membrane"/>
    <property type="evidence" value="ECO:0007669"/>
    <property type="project" value="UniProtKB-SubCell"/>
</dbReference>
<reference evidence="13" key="1">
    <citation type="submission" date="2020-02" db="EMBL/GenBank/DDBJ databases">
        <authorList>
            <person name="Chen W.-M."/>
        </authorList>
    </citation>
    <scope>NUCLEOTIDE SEQUENCE</scope>
    <source>
        <strain evidence="13">NBD-18</strain>
    </source>
</reference>
<evidence type="ECO:0000256" key="8">
    <source>
        <dbReference type="ARBA" id="ARBA00022989"/>
    </source>
</evidence>
<dbReference type="GO" id="GO:0009245">
    <property type="term" value="P:lipid A biosynthetic process"/>
    <property type="evidence" value="ECO:0007669"/>
    <property type="project" value="UniProtKB-KW"/>
</dbReference>
<dbReference type="InterPro" id="IPR000390">
    <property type="entry name" value="Small_drug/metabolite_transptr"/>
</dbReference>
<evidence type="ECO:0000256" key="7">
    <source>
        <dbReference type="ARBA" id="ARBA00022985"/>
    </source>
</evidence>
<name>A0A6B2QWQ7_9BURK</name>
<proteinExistence type="predicted"/>
<evidence type="ECO:0000256" key="11">
    <source>
        <dbReference type="SAM" id="Phobius"/>
    </source>
</evidence>
<keyword evidence="3" id="KW-0444">Lipid biosynthesis</keyword>
<accession>A0A6B2QWQ7</accession>
<keyword evidence="6 11" id="KW-0812">Transmembrane</keyword>
<evidence type="ECO:0000256" key="3">
    <source>
        <dbReference type="ARBA" id="ARBA00022516"/>
    </source>
</evidence>
<dbReference type="PANTHER" id="PTHR30561">
    <property type="entry name" value="SMR FAMILY PROTON-DEPENDENT DRUG EFFLUX TRANSPORTER SUGE"/>
    <property type="match status" value="1"/>
</dbReference>
<gene>
    <name evidence="13" type="ORF">G3I67_07520</name>
</gene>
<evidence type="ECO:0000256" key="6">
    <source>
        <dbReference type="ARBA" id="ARBA00022692"/>
    </source>
</evidence>
<dbReference type="PANTHER" id="PTHR30561:SF9">
    <property type="entry name" value="4-AMINO-4-DEOXY-L-ARABINOSE-PHOSPHOUNDECAPRENOL FLIPPASE SUBUNIT ARNF-RELATED"/>
    <property type="match status" value="1"/>
</dbReference>
<keyword evidence="7" id="KW-0448">Lipopolysaccharide biosynthesis</keyword>
<evidence type="ECO:0000256" key="2">
    <source>
        <dbReference type="ARBA" id="ARBA00022475"/>
    </source>
</evidence>
<dbReference type="SUPFAM" id="SSF103481">
    <property type="entry name" value="Multidrug resistance efflux transporter EmrE"/>
    <property type="match status" value="2"/>
</dbReference>
<protein>
    <submittedName>
        <fullName evidence="13">EamA family transporter</fullName>
    </submittedName>
</protein>
<organism evidence="13">
    <name type="scientific">Sheuella amnicola</name>
    <dbReference type="NCBI Taxonomy" id="2707330"/>
    <lineage>
        <taxon>Bacteria</taxon>
        <taxon>Pseudomonadati</taxon>
        <taxon>Pseudomonadota</taxon>
        <taxon>Betaproteobacteria</taxon>
        <taxon>Burkholderiales</taxon>
        <taxon>Alcaligenaceae</taxon>
        <taxon>Sheuella</taxon>
    </lineage>
</organism>
<comment type="caution">
    <text evidence="13">The sequence shown here is derived from an EMBL/GenBank/DDBJ whole genome shotgun (WGS) entry which is preliminary data.</text>
</comment>
<keyword evidence="5" id="KW-0441">Lipid A biosynthesis</keyword>
<comment type="subcellular location">
    <subcellularLocation>
        <location evidence="1">Cell membrane</location>
        <topology evidence="1">Multi-pass membrane protein</topology>
    </subcellularLocation>
</comment>
<keyword evidence="9" id="KW-0443">Lipid metabolism</keyword>
<feature type="transmembrane region" description="Helical" evidence="11">
    <location>
        <begin position="232"/>
        <end position="254"/>
    </location>
</feature>
<dbReference type="GO" id="GO:0022857">
    <property type="term" value="F:transmembrane transporter activity"/>
    <property type="evidence" value="ECO:0007669"/>
    <property type="project" value="InterPro"/>
</dbReference>
<sequence length="279" mass="30597">MSWTVMIVILVGAVLHASWNVLIKSSEDKILDTAVIHLFCSFIALPFFIAFGFPSVESWPYLFASCVIHIAYYFALAHAYHHGELGLTYPLMRGAAPLMVAVGSYIFVDDAAISLKGWFGVVFICIGVLVLGLSAGMLQHRRAILTALANAAIIALYTLFDSQGVRLSDHPSQYIAALFALDGWAFALWVFYIRGEKSIDYLKKRWKLAFGGAMASIGSYAIALWAMTVAPVASVAALRETSVLFATLLGAWFFKEKLTQRRMFAVLVIIAGAVMVRLA</sequence>
<feature type="transmembrane region" description="Helical" evidence="11">
    <location>
        <begin position="59"/>
        <end position="80"/>
    </location>
</feature>
<dbReference type="InterPro" id="IPR000620">
    <property type="entry name" value="EamA_dom"/>
</dbReference>
<evidence type="ECO:0000256" key="5">
    <source>
        <dbReference type="ARBA" id="ARBA00022556"/>
    </source>
</evidence>
<dbReference type="Gene3D" id="1.10.3730.20">
    <property type="match status" value="2"/>
</dbReference>
<feature type="transmembrane region" description="Helical" evidence="11">
    <location>
        <begin position="143"/>
        <end position="160"/>
    </location>
</feature>
<evidence type="ECO:0000256" key="9">
    <source>
        <dbReference type="ARBA" id="ARBA00023098"/>
    </source>
</evidence>
<keyword evidence="4" id="KW-0997">Cell inner membrane</keyword>
<feature type="transmembrane region" description="Helical" evidence="11">
    <location>
        <begin position="172"/>
        <end position="194"/>
    </location>
</feature>
<keyword evidence="8 11" id="KW-1133">Transmembrane helix</keyword>
<feature type="transmembrane region" description="Helical" evidence="11">
    <location>
        <begin position="118"/>
        <end position="136"/>
    </location>
</feature>
<evidence type="ECO:0000313" key="13">
    <source>
        <dbReference type="EMBL" id="NDY83076.1"/>
    </source>
</evidence>